<evidence type="ECO:0000256" key="4">
    <source>
        <dbReference type="ARBA" id="ARBA00023002"/>
    </source>
</evidence>
<comment type="caution">
    <text evidence="6">The sequence shown here is derived from an EMBL/GenBank/DDBJ whole genome shotgun (WGS) entry which is preliminary data.</text>
</comment>
<evidence type="ECO:0000256" key="5">
    <source>
        <dbReference type="ARBA" id="ARBA00023004"/>
    </source>
</evidence>
<evidence type="ECO:0000313" key="7">
    <source>
        <dbReference type="Proteomes" id="UP000238083"/>
    </source>
</evidence>
<keyword evidence="3 6" id="KW-0223">Dioxygenase</keyword>
<accession>A0A2T0QUR5</accession>
<protein>
    <submittedName>
        <fullName evidence="6">Phytanoyl-CoA dioxygenase PhyH</fullName>
    </submittedName>
</protein>
<name>A0A2T0QUR5_9ACTN</name>
<evidence type="ECO:0000256" key="1">
    <source>
        <dbReference type="ARBA" id="ARBA00011738"/>
    </source>
</evidence>
<dbReference type="OrthoDB" id="9796766at2"/>
<dbReference type="GO" id="GO:0016706">
    <property type="term" value="F:2-oxoglutarate-dependent dioxygenase activity"/>
    <property type="evidence" value="ECO:0007669"/>
    <property type="project" value="UniProtKB-ARBA"/>
</dbReference>
<dbReference type="PANTHER" id="PTHR20883">
    <property type="entry name" value="PHYTANOYL-COA DIOXYGENASE DOMAIN CONTAINING 1"/>
    <property type="match status" value="1"/>
</dbReference>
<sequence>MAELTTLPGSATVDDVVEVLERDGGVIVADLISPEVMDKIWNELSPYLEATPGGSGEFVGRQTRRTSGIMGKSPSSAALLTEPHLLGAAEKLLRSTTRYFVGDEHHESEGSVQLSATQAIYIGPGQKAQALHRDDMVHHRTHPGPESQVQTLYAGTNYTAANGATMVVPGSHRWDDDRRPDPSEAVPAEMTRGSGLIHLGSVFHGGGTNITTAESRLAISVSICRGYLRQEENQFLAVPAEVAQSYPEQVQRLLGWNVNIPFCGWFEMGDPHVLLEGDLSNTRSATDLLPR</sequence>
<dbReference type="Gene3D" id="2.60.120.620">
    <property type="entry name" value="q2cbj1_9rhob like domain"/>
    <property type="match status" value="1"/>
</dbReference>
<dbReference type="Proteomes" id="UP000238083">
    <property type="component" value="Unassembled WGS sequence"/>
</dbReference>
<comment type="subunit">
    <text evidence="1">Homodimer.</text>
</comment>
<organism evidence="6 7">
    <name type="scientific">Kineococcus rhizosphaerae</name>
    <dbReference type="NCBI Taxonomy" id="559628"/>
    <lineage>
        <taxon>Bacteria</taxon>
        <taxon>Bacillati</taxon>
        <taxon>Actinomycetota</taxon>
        <taxon>Actinomycetes</taxon>
        <taxon>Kineosporiales</taxon>
        <taxon>Kineosporiaceae</taxon>
        <taxon>Kineococcus</taxon>
    </lineage>
</organism>
<dbReference type="RefSeq" id="WP_106215563.1">
    <property type="nucleotide sequence ID" value="NZ_PVZF01000023.1"/>
</dbReference>
<evidence type="ECO:0000256" key="2">
    <source>
        <dbReference type="ARBA" id="ARBA00022723"/>
    </source>
</evidence>
<dbReference type="GO" id="GO:0005506">
    <property type="term" value="F:iron ion binding"/>
    <property type="evidence" value="ECO:0007669"/>
    <property type="project" value="UniProtKB-ARBA"/>
</dbReference>
<dbReference type="Pfam" id="PF05721">
    <property type="entry name" value="PhyH"/>
    <property type="match status" value="1"/>
</dbReference>
<keyword evidence="7" id="KW-1185">Reference proteome</keyword>
<dbReference type="InterPro" id="IPR008775">
    <property type="entry name" value="Phytyl_CoA_dOase-like"/>
</dbReference>
<evidence type="ECO:0000256" key="3">
    <source>
        <dbReference type="ARBA" id="ARBA00022964"/>
    </source>
</evidence>
<keyword evidence="2" id="KW-0479">Metal-binding</keyword>
<proteinExistence type="predicted"/>
<dbReference type="AlphaFoldDB" id="A0A2T0QUR5"/>
<dbReference type="SUPFAM" id="SSF51197">
    <property type="entry name" value="Clavaminate synthase-like"/>
    <property type="match status" value="1"/>
</dbReference>
<keyword evidence="5" id="KW-0408">Iron</keyword>
<evidence type="ECO:0000313" key="6">
    <source>
        <dbReference type="EMBL" id="PRY08824.1"/>
    </source>
</evidence>
<dbReference type="PANTHER" id="PTHR20883:SF45">
    <property type="entry name" value="PHYTANOYL-COA DIOXYGENASE FAMILY PROTEIN"/>
    <property type="match status" value="1"/>
</dbReference>
<keyword evidence="4" id="KW-0560">Oxidoreductase</keyword>
<gene>
    <name evidence="6" type="ORF">CLV37_1233</name>
</gene>
<reference evidence="6 7" key="1">
    <citation type="submission" date="2018-03" db="EMBL/GenBank/DDBJ databases">
        <title>Genomic Encyclopedia of Archaeal and Bacterial Type Strains, Phase II (KMG-II): from individual species to whole genera.</title>
        <authorList>
            <person name="Goeker M."/>
        </authorList>
    </citation>
    <scope>NUCLEOTIDE SEQUENCE [LARGE SCALE GENOMIC DNA]</scope>
    <source>
        <strain evidence="6 7">DSM 19711</strain>
    </source>
</reference>
<dbReference type="EMBL" id="PVZF01000023">
    <property type="protein sequence ID" value="PRY08824.1"/>
    <property type="molecule type" value="Genomic_DNA"/>
</dbReference>